<dbReference type="GO" id="GO:0005524">
    <property type="term" value="F:ATP binding"/>
    <property type="evidence" value="ECO:0007669"/>
    <property type="project" value="UniProtKB-KW"/>
</dbReference>
<feature type="compositionally biased region" description="Acidic residues" evidence="1">
    <location>
        <begin position="629"/>
        <end position="641"/>
    </location>
</feature>
<dbReference type="InterPro" id="IPR027417">
    <property type="entry name" value="P-loop_NTPase"/>
</dbReference>
<dbReference type="EMBL" id="JAAVJC010000007">
    <property type="protein sequence ID" value="NJQ13758.1"/>
    <property type="molecule type" value="Genomic_DNA"/>
</dbReference>
<feature type="region of interest" description="Disordered" evidence="1">
    <location>
        <begin position="1"/>
        <end position="24"/>
    </location>
</feature>
<sequence>MDTDHPAPDGPEPRDNGGGPRRPAELIAGDFLLTLNPVDGSQIESCPPGRRPVAGRRFPDPVAPGGPRPVLLEREDQRERLARLLSRGRSVRLTGPAGSGRTALLDAVARDCADLAPDGLIRLSGHHRSAADLKHELYGAAHEAPEHRPAPAELRAALRGIGAVVLVDDVEFTGNALEELLDATPECAFLLTAAPGSHGPGADSRLEEVVLGGLSRTGCVELLESLAGRALTDEESDWAGDLWSATEGLPVRFAQAGEYLRLRDGGRATGPLPEPDALVVALAAALPEGARETLRIAVALGGALPAAAQLPALTGDHTVLADHDRLHTAGLLSRTGDHVRTAAGVVEALAAAGYAEGAQERALGTAQHYAWWLSDAEPAPREVAAEAETLPAVARAAQRAGHHEAVASLVRAAAPRLALALRWGVWERMLRTGQECARAAGFVADQAYFHHELGVLAICRDQLDRARAELEASVALRAALADSGGVHAGRRALALVEDLVLPAQTPATAVHPVAVPEQAATPPPESDTVMIPRGSEDSTQLITAVGAAPPPEEPRGGLRKAALAGTRRNTVAAGTGVLLAAVLGTVVTLGLTSGETDLPDTRPRTDDPTSAPDADGAESEEEPSREADEREDDDVDDDDTGEADRPSTENTPEDPEQDPESPEADGSGEPGEQEPQPGDGGTTTGGGGTGGGSSGGDGGSGGTGGGNGGGSPGGDGGSGGTGGGSGNGGGGTGGNGGNGGNGGTPPDPTSPDPDPTSPDPDPTSPDPDPTSPDPDPTSPDPDPSGPGASPSSTAPTGSPSPTASGFYDL</sequence>
<feature type="compositionally biased region" description="Low complexity" evidence="1">
    <location>
        <begin position="785"/>
        <end position="809"/>
    </location>
</feature>
<comment type="caution">
    <text evidence="2">The sequence shown here is derived from an EMBL/GenBank/DDBJ whole genome shotgun (WGS) entry which is preliminary data.</text>
</comment>
<organism evidence="2 3">
    <name type="scientific">Streptomyces bohaiensis</name>
    <dbReference type="NCBI Taxonomy" id="1431344"/>
    <lineage>
        <taxon>Bacteria</taxon>
        <taxon>Bacillati</taxon>
        <taxon>Actinomycetota</taxon>
        <taxon>Actinomycetes</taxon>
        <taxon>Kitasatosporales</taxon>
        <taxon>Streptomycetaceae</taxon>
        <taxon>Streptomyces</taxon>
    </lineage>
</organism>
<reference evidence="2 3" key="1">
    <citation type="submission" date="2020-03" db="EMBL/GenBank/DDBJ databases">
        <title>Draft genome of Streptomyces sp. ventii, isolated from the Axial Seamount in the Pacific Ocean, and resequencing of the two type strains Streptomyces lonarensis strain NCL 716 and Streptomyces bohaiensis strain 11A07.</title>
        <authorList>
            <person name="Loughran R.M."/>
            <person name="Pfannmuller K.M."/>
            <person name="Wasson B.J."/>
            <person name="Deadmond M.C."/>
            <person name="Paddock B.E."/>
            <person name="Koyack M.J."/>
            <person name="Gallegos D.A."/>
            <person name="Mitchell E.A."/>
            <person name="Ushijima B."/>
            <person name="Saw J.H."/>
            <person name="Mcphail K.L."/>
            <person name="Videau P."/>
        </authorList>
    </citation>
    <scope>NUCLEOTIDE SEQUENCE [LARGE SCALE GENOMIC DNA]</scope>
    <source>
        <strain evidence="2 3">11A07</strain>
    </source>
</reference>
<dbReference type="SUPFAM" id="SSF52540">
    <property type="entry name" value="P-loop containing nucleoside triphosphate hydrolases"/>
    <property type="match status" value="1"/>
</dbReference>
<dbReference type="Gene3D" id="3.40.50.300">
    <property type="entry name" value="P-loop containing nucleotide triphosphate hydrolases"/>
    <property type="match status" value="1"/>
</dbReference>
<protein>
    <submittedName>
        <fullName evidence="2">ATP-binding protein</fullName>
    </submittedName>
</protein>
<evidence type="ECO:0000313" key="3">
    <source>
        <dbReference type="Proteomes" id="UP000727056"/>
    </source>
</evidence>
<accession>A0ABX1C6T5</accession>
<evidence type="ECO:0000256" key="1">
    <source>
        <dbReference type="SAM" id="MobiDB-lite"/>
    </source>
</evidence>
<dbReference type="Proteomes" id="UP000727056">
    <property type="component" value="Unassembled WGS sequence"/>
</dbReference>
<feature type="compositionally biased region" description="Acidic residues" evidence="1">
    <location>
        <begin position="651"/>
        <end position="663"/>
    </location>
</feature>
<dbReference type="RefSeq" id="WP_168086581.1">
    <property type="nucleotide sequence ID" value="NZ_JAAVJC010000007.1"/>
</dbReference>
<keyword evidence="3" id="KW-1185">Reference proteome</keyword>
<gene>
    <name evidence="2" type="ORF">HCN52_02060</name>
</gene>
<feature type="region of interest" description="Disordered" evidence="1">
    <location>
        <begin position="592"/>
        <end position="809"/>
    </location>
</feature>
<feature type="region of interest" description="Disordered" evidence="1">
    <location>
        <begin position="38"/>
        <end position="68"/>
    </location>
</feature>
<keyword evidence="2" id="KW-0067">ATP-binding</keyword>
<evidence type="ECO:0000313" key="2">
    <source>
        <dbReference type="EMBL" id="NJQ13758.1"/>
    </source>
</evidence>
<keyword evidence="2" id="KW-0547">Nucleotide-binding</keyword>
<feature type="compositionally biased region" description="Gly residues" evidence="1">
    <location>
        <begin position="678"/>
        <end position="743"/>
    </location>
</feature>
<feature type="compositionally biased region" description="Basic and acidic residues" evidence="1">
    <location>
        <begin position="1"/>
        <end position="15"/>
    </location>
</feature>
<proteinExistence type="predicted"/>
<feature type="compositionally biased region" description="Pro residues" evidence="1">
    <location>
        <begin position="745"/>
        <end position="784"/>
    </location>
</feature>
<name>A0ABX1C6T5_9ACTN</name>